<dbReference type="EMBL" id="WVTI01000132">
    <property type="protein sequence ID" value="MXS27692.1"/>
    <property type="molecule type" value="Genomic_DNA"/>
</dbReference>
<feature type="non-terminal residue" evidence="4">
    <location>
        <position position="216"/>
    </location>
</feature>
<feature type="domain" description="Glycoside hydrolase 35 catalytic" evidence="2">
    <location>
        <begin position="1"/>
        <end position="44"/>
    </location>
</feature>
<dbReference type="AlphaFoldDB" id="A0A6I4XQT9"/>
<accession>A0A6I4XQT9</accession>
<feature type="domain" description="Beta-galactosidase 1-like first all-beta" evidence="3">
    <location>
        <begin position="90"/>
        <end position="203"/>
    </location>
</feature>
<protein>
    <submittedName>
        <fullName evidence="4">Beta-galactosidase</fullName>
    </submittedName>
</protein>
<dbReference type="RefSeq" id="WP_202399240.1">
    <property type="nucleotide sequence ID" value="NZ_WVTI01000132.1"/>
</dbReference>
<evidence type="ECO:0000256" key="1">
    <source>
        <dbReference type="ARBA" id="ARBA00009809"/>
    </source>
</evidence>
<proteinExistence type="inferred from homology"/>
<gene>
    <name evidence="4" type="ORF">GTI89_16720</name>
</gene>
<comment type="similarity">
    <text evidence="1">Belongs to the glycosyl hydrolase 35 family.</text>
</comment>
<dbReference type="InterPro" id="IPR048912">
    <property type="entry name" value="BetaGal1-like_ABD1"/>
</dbReference>
<evidence type="ECO:0000313" key="5">
    <source>
        <dbReference type="Proteomes" id="UP000439965"/>
    </source>
</evidence>
<dbReference type="SUPFAM" id="SSF51445">
    <property type="entry name" value="(Trans)glycosidases"/>
    <property type="match status" value="1"/>
</dbReference>
<organism evidence="4 5">
    <name type="scientific">Enterococcus gallinarum</name>
    <dbReference type="NCBI Taxonomy" id="1353"/>
    <lineage>
        <taxon>Bacteria</taxon>
        <taxon>Bacillati</taxon>
        <taxon>Bacillota</taxon>
        <taxon>Bacilli</taxon>
        <taxon>Lactobacillales</taxon>
        <taxon>Enterococcaceae</taxon>
        <taxon>Enterococcus</taxon>
    </lineage>
</organism>
<dbReference type="Gene3D" id="2.60.120.260">
    <property type="entry name" value="Galactose-binding domain-like"/>
    <property type="match status" value="1"/>
</dbReference>
<dbReference type="PANTHER" id="PTHR23421">
    <property type="entry name" value="BETA-GALACTOSIDASE RELATED"/>
    <property type="match status" value="1"/>
</dbReference>
<feature type="non-terminal residue" evidence="4">
    <location>
        <position position="1"/>
    </location>
</feature>
<dbReference type="InterPro" id="IPR031330">
    <property type="entry name" value="Gly_Hdrlase_35_cat"/>
</dbReference>
<dbReference type="Pfam" id="PF21317">
    <property type="entry name" value="BetaGal_ABD_1"/>
    <property type="match status" value="1"/>
</dbReference>
<evidence type="ECO:0000313" key="4">
    <source>
        <dbReference type="EMBL" id="MXS27692.1"/>
    </source>
</evidence>
<evidence type="ECO:0000259" key="3">
    <source>
        <dbReference type="Pfam" id="PF21317"/>
    </source>
</evidence>
<dbReference type="Proteomes" id="UP000439965">
    <property type="component" value="Unassembled WGS sequence"/>
</dbReference>
<dbReference type="InterPro" id="IPR001944">
    <property type="entry name" value="Glycoside_Hdrlase_35"/>
</dbReference>
<sequence>GFMNGCSARGTIDLPQITSYDYDAPLDEQGNPTEKYFALQKMLHEEYPALPQAEPLVKDSFAQTAIPLTNKVSLFATLETISQPVVSVYPQTMEQLGQNTGYLLYRTSIEKDAAEEKLRVIDGRDRLRLFVNQVHQATQYQTEIGEDIYVTLPQENNQIDILMENMGRVNYGHKLFADTQKKGIRTGVMADLHFMTQWQQYCLPMTSCEQVDYSRE</sequence>
<dbReference type="InterPro" id="IPR017853">
    <property type="entry name" value="GH"/>
</dbReference>
<evidence type="ECO:0000259" key="2">
    <source>
        <dbReference type="Pfam" id="PF01301"/>
    </source>
</evidence>
<dbReference type="Pfam" id="PF01301">
    <property type="entry name" value="Glyco_hydro_35"/>
    <property type="match status" value="1"/>
</dbReference>
<dbReference type="GO" id="GO:0004553">
    <property type="term" value="F:hydrolase activity, hydrolyzing O-glycosyl compounds"/>
    <property type="evidence" value="ECO:0007669"/>
    <property type="project" value="InterPro"/>
</dbReference>
<dbReference type="GO" id="GO:0005975">
    <property type="term" value="P:carbohydrate metabolic process"/>
    <property type="evidence" value="ECO:0007669"/>
    <property type="project" value="InterPro"/>
</dbReference>
<comment type="caution">
    <text evidence="4">The sequence shown here is derived from an EMBL/GenBank/DDBJ whole genome shotgun (WGS) entry which is preliminary data.</text>
</comment>
<reference evidence="4 5" key="1">
    <citation type="submission" date="2019-04" db="EMBL/GenBank/DDBJ databases">
        <title>Step-wise assembly of the neonatal virome modulated by breast feeding.</title>
        <authorList>
            <person name="Liang G."/>
            <person name="Bushman F."/>
        </authorList>
    </citation>
    <scope>NUCLEOTIDE SEQUENCE [LARGE SCALE GENOMIC DNA]</scope>
    <source>
        <strain evidence="4 5">E3404</strain>
    </source>
</reference>
<name>A0A6I4XQT9_ENTGA</name>
<dbReference type="Gene3D" id="3.20.20.80">
    <property type="entry name" value="Glycosidases"/>
    <property type="match status" value="1"/>
</dbReference>